<dbReference type="InterPro" id="IPR013106">
    <property type="entry name" value="Ig_V-set"/>
</dbReference>
<dbReference type="PANTHER" id="PTHR25466">
    <property type="entry name" value="T-LYMPHOCYTE ACTIVATION ANTIGEN"/>
    <property type="match status" value="1"/>
</dbReference>
<keyword evidence="9" id="KW-0325">Glycoprotein</keyword>
<keyword evidence="5 11" id="KW-1133">Transmembrane helix</keyword>
<feature type="signal peptide" evidence="12">
    <location>
        <begin position="1"/>
        <end position="18"/>
    </location>
</feature>
<feature type="chain" id="PRO_5040729105" description="Ig-like domain-containing protein" evidence="12">
    <location>
        <begin position="19"/>
        <end position="305"/>
    </location>
</feature>
<evidence type="ECO:0000313" key="14">
    <source>
        <dbReference type="EMBL" id="KAI7805791.1"/>
    </source>
</evidence>
<evidence type="ECO:0000256" key="9">
    <source>
        <dbReference type="ARBA" id="ARBA00023180"/>
    </source>
</evidence>
<gene>
    <name evidence="14" type="ORF">IRJ41_020842</name>
</gene>
<dbReference type="GO" id="GO:0071222">
    <property type="term" value="P:cellular response to lipopolysaccharide"/>
    <property type="evidence" value="ECO:0007669"/>
    <property type="project" value="TreeGrafter"/>
</dbReference>
<keyword evidence="8" id="KW-0675">Receptor</keyword>
<evidence type="ECO:0000256" key="2">
    <source>
        <dbReference type="ARBA" id="ARBA00022475"/>
    </source>
</evidence>
<evidence type="ECO:0000256" key="3">
    <source>
        <dbReference type="ARBA" id="ARBA00022692"/>
    </source>
</evidence>
<dbReference type="InterPro" id="IPR036179">
    <property type="entry name" value="Ig-like_dom_sf"/>
</dbReference>
<dbReference type="FunFam" id="2.60.40.10:FF:000142">
    <property type="entry name" value="V-set domain-containing T-cell activation inhibitor 1"/>
    <property type="match status" value="1"/>
</dbReference>
<evidence type="ECO:0000256" key="4">
    <source>
        <dbReference type="ARBA" id="ARBA00022729"/>
    </source>
</evidence>
<dbReference type="SUPFAM" id="SSF48726">
    <property type="entry name" value="Immunoglobulin"/>
    <property type="match status" value="2"/>
</dbReference>
<evidence type="ECO:0000256" key="8">
    <source>
        <dbReference type="ARBA" id="ARBA00023170"/>
    </source>
</evidence>
<keyword evidence="10" id="KW-0393">Immunoglobulin domain</keyword>
<keyword evidence="7" id="KW-1015">Disulfide bond</keyword>
<evidence type="ECO:0000256" key="11">
    <source>
        <dbReference type="SAM" id="Phobius"/>
    </source>
</evidence>
<dbReference type="InterPro" id="IPR003599">
    <property type="entry name" value="Ig_sub"/>
</dbReference>
<sequence length="305" mass="34547">NRNLLVFCLSLLLFEASGFTEFEITVPSGTLVGFYGQVLILPCTFQVDGSWDLSSTVITWQRGLDVVHSFYYSRDQLDRQNPLYAKRTSLFNREMAQGNASLRLHNVTVKDAGMYTCSISTNSGSQKKSFGVNITAFYSEPRLQFSVLNDVVTLLVTSEGGHPSPTLQWLIENSEDITNQTQTHLAEDTHTGLYSVSSWINLTEVTNSSLTFILYNNLLGQKIRREIQLYSDKRENQREPAQRCHGCFTLIPGILLLLLLIIIGLVFALRRNPTEQNSSNEKQHMDQTQALNENVQNVYKPHVYI</sequence>
<dbReference type="GO" id="GO:0006955">
    <property type="term" value="P:immune response"/>
    <property type="evidence" value="ECO:0007669"/>
    <property type="project" value="TreeGrafter"/>
</dbReference>
<dbReference type="SMART" id="SM00409">
    <property type="entry name" value="IG"/>
    <property type="match status" value="1"/>
</dbReference>
<keyword evidence="2" id="KW-1003">Cell membrane</keyword>
<dbReference type="Pfam" id="PF22705">
    <property type="entry name" value="C2-set_3"/>
    <property type="match status" value="1"/>
</dbReference>
<name>A0A9W7WP51_TRIRA</name>
<dbReference type="GO" id="GO:0042130">
    <property type="term" value="P:negative regulation of T cell proliferation"/>
    <property type="evidence" value="ECO:0007669"/>
    <property type="project" value="TreeGrafter"/>
</dbReference>
<protein>
    <recommendedName>
        <fullName evidence="13">Ig-like domain-containing protein</fullName>
    </recommendedName>
</protein>
<keyword evidence="4 12" id="KW-0732">Signal</keyword>
<reference evidence="14" key="1">
    <citation type="submission" date="2021-02" db="EMBL/GenBank/DDBJ databases">
        <title>Comparative genomics reveals that relaxation of natural selection precedes convergent phenotypic evolution of cavefish.</title>
        <authorList>
            <person name="Peng Z."/>
        </authorList>
    </citation>
    <scope>NUCLEOTIDE SEQUENCE</scope>
    <source>
        <tissue evidence="14">Muscle</tissue>
    </source>
</reference>
<keyword evidence="3 11" id="KW-0812">Transmembrane</keyword>
<dbReference type="Gene3D" id="2.60.40.10">
    <property type="entry name" value="Immunoglobulins"/>
    <property type="match status" value="2"/>
</dbReference>
<dbReference type="EMBL" id="JAFHDT010000009">
    <property type="protein sequence ID" value="KAI7805791.1"/>
    <property type="molecule type" value="Genomic_DNA"/>
</dbReference>
<dbReference type="Pfam" id="PF07686">
    <property type="entry name" value="V-set"/>
    <property type="match status" value="1"/>
</dbReference>
<comment type="caution">
    <text evidence="14">The sequence shown here is derived from an EMBL/GenBank/DDBJ whole genome shotgun (WGS) entry which is preliminary data.</text>
</comment>
<dbReference type="GO" id="GO:0007166">
    <property type="term" value="P:cell surface receptor signaling pathway"/>
    <property type="evidence" value="ECO:0007669"/>
    <property type="project" value="TreeGrafter"/>
</dbReference>
<dbReference type="GO" id="GO:0009897">
    <property type="term" value="C:external side of plasma membrane"/>
    <property type="evidence" value="ECO:0007669"/>
    <property type="project" value="TreeGrafter"/>
</dbReference>
<proteinExistence type="predicted"/>
<feature type="transmembrane region" description="Helical" evidence="11">
    <location>
        <begin position="248"/>
        <end position="269"/>
    </location>
</feature>
<accession>A0A9W7WP51</accession>
<evidence type="ECO:0000313" key="15">
    <source>
        <dbReference type="Proteomes" id="UP001059041"/>
    </source>
</evidence>
<dbReference type="SMART" id="SM00406">
    <property type="entry name" value="IGv"/>
    <property type="match status" value="1"/>
</dbReference>
<dbReference type="PROSITE" id="PS50835">
    <property type="entry name" value="IG_LIKE"/>
    <property type="match status" value="1"/>
</dbReference>
<comment type="subcellular location">
    <subcellularLocation>
        <location evidence="1">Cell membrane</location>
        <topology evidence="1">Single-pass type I membrane protein</topology>
    </subcellularLocation>
</comment>
<keyword evidence="15" id="KW-1185">Reference proteome</keyword>
<dbReference type="PANTHER" id="PTHR25466:SF14">
    <property type="entry name" value="BUTYROPHILIN SUBFAMILY 2 MEMBER A2-LIKE-RELATED"/>
    <property type="match status" value="1"/>
</dbReference>
<evidence type="ECO:0000256" key="7">
    <source>
        <dbReference type="ARBA" id="ARBA00023157"/>
    </source>
</evidence>
<feature type="domain" description="Ig-like" evidence="13">
    <location>
        <begin position="36"/>
        <end position="133"/>
    </location>
</feature>
<evidence type="ECO:0000256" key="12">
    <source>
        <dbReference type="SAM" id="SignalP"/>
    </source>
</evidence>
<dbReference type="AlphaFoldDB" id="A0A9W7WP51"/>
<feature type="non-terminal residue" evidence="14">
    <location>
        <position position="305"/>
    </location>
</feature>
<dbReference type="InterPro" id="IPR007110">
    <property type="entry name" value="Ig-like_dom"/>
</dbReference>
<dbReference type="Proteomes" id="UP001059041">
    <property type="component" value="Linkage Group LG9"/>
</dbReference>
<dbReference type="GO" id="GO:0042102">
    <property type="term" value="P:positive regulation of T cell proliferation"/>
    <property type="evidence" value="ECO:0007669"/>
    <property type="project" value="TreeGrafter"/>
</dbReference>
<evidence type="ECO:0000259" key="13">
    <source>
        <dbReference type="PROSITE" id="PS50835"/>
    </source>
</evidence>
<dbReference type="InterPro" id="IPR013783">
    <property type="entry name" value="Ig-like_fold"/>
</dbReference>
<evidence type="ECO:0000256" key="10">
    <source>
        <dbReference type="ARBA" id="ARBA00023319"/>
    </source>
</evidence>
<evidence type="ECO:0000256" key="6">
    <source>
        <dbReference type="ARBA" id="ARBA00023136"/>
    </source>
</evidence>
<keyword evidence="6 11" id="KW-0472">Membrane</keyword>
<dbReference type="InterPro" id="IPR051713">
    <property type="entry name" value="T-cell_Activation_Regulation"/>
</dbReference>
<dbReference type="GO" id="GO:0031295">
    <property type="term" value="P:T cell costimulation"/>
    <property type="evidence" value="ECO:0007669"/>
    <property type="project" value="TreeGrafter"/>
</dbReference>
<evidence type="ECO:0000256" key="1">
    <source>
        <dbReference type="ARBA" id="ARBA00004251"/>
    </source>
</evidence>
<dbReference type="InterPro" id="IPR053896">
    <property type="entry name" value="BTN3A2-like_Ig-C"/>
</dbReference>
<evidence type="ECO:0000256" key="5">
    <source>
        <dbReference type="ARBA" id="ARBA00022989"/>
    </source>
</evidence>
<organism evidence="14 15">
    <name type="scientific">Triplophysa rosa</name>
    <name type="common">Cave loach</name>
    <dbReference type="NCBI Taxonomy" id="992332"/>
    <lineage>
        <taxon>Eukaryota</taxon>
        <taxon>Metazoa</taxon>
        <taxon>Chordata</taxon>
        <taxon>Craniata</taxon>
        <taxon>Vertebrata</taxon>
        <taxon>Euteleostomi</taxon>
        <taxon>Actinopterygii</taxon>
        <taxon>Neopterygii</taxon>
        <taxon>Teleostei</taxon>
        <taxon>Ostariophysi</taxon>
        <taxon>Cypriniformes</taxon>
        <taxon>Nemacheilidae</taxon>
        <taxon>Triplophysa</taxon>
    </lineage>
</organism>